<gene>
    <name evidence="2" type="ORF">CQA76_08425</name>
</gene>
<evidence type="ECO:0000259" key="1">
    <source>
        <dbReference type="Pfam" id="PF09643"/>
    </source>
</evidence>
<sequence length="168" mass="19834">MRQWCNMKLGDFDFRIWDNTKKVFLKPNPYIFIIKSDKEKINVGAGIKYKDLGVKDVKGYLDILKPDELDIEIELWTGLYDKNGKKIYENDVIDTPIMAYSRLVKLRKGVFNLVPSLNHYINLKDKEKIKENYFKAIMSLSQLEKLEKLNVIEVIGNIHNNRDLFENF</sequence>
<dbReference type="InterPro" id="IPR019096">
    <property type="entry name" value="YopX_protein"/>
</dbReference>
<proteinExistence type="predicted"/>
<dbReference type="AlphaFoldDB" id="A0A4U7BDI4"/>
<dbReference type="Proteomes" id="UP000310353">
    <property type="component" value="Unassembled WGS sequence"/>
</dbReference>
<dbReference type="InterPro" id="IPR023385">
    <property type="entry name" value="YopX-like_C"/>
</dbReference>
<evidence type="ECO:0000313" key="3">
    <source>
        <dbReference type="Proteomes" id="UP000310353"/>
    </source>
</evidence>
<comment type="caution">
    <text evidence="2">The sequence shown here is derived from an EMBL/GenBank/DDBJ whole genome shotgun (WGS) entry which is preliminary data.</text>
</comment>
<dbReference type="OrthoDB" id="5329262at2"/>
<reference evidence="2 3" key="1">
    <citation type="submission" date="2018-05" db="EMBL/GenBank/DDBJ databases">
        <title>Novel Campyloabacter and Helicobacter Species and Strains.</title>
        <authorList>
            <person name="Mannion A.J."/>
            <person name="Shen Z."/>
            <person name="Fox J.G."/>
        </authorList>
    </citation>
    <scope>NUCLEOTIDE SEQUENCE [LARGE SCALE GENOMIC DNA]</scope>
    <source>
        <strain evidence="3">MIT17-670</strain>
    </source>
</reference>
<keyword evidence="3" id="KW-1185">Reference proteome</keyword>
<dbReference type="NCBIfam" id="TIGR01671">
    <property type="entry name" value="phage_TIGR01671"/>
    <property type="match status" value="1"/>
</dbReference>
<dbReference type="EMBL" id="NXMA01000022">
    <property type="protein sequence ID" value="TKX29179.1"/>
    <property type="molecule type" value="Genomic_DNA"/>
</dbReference>
<organism evidence="2 3">
    <name type="scientific">Campylobacter aviculae</name>
    <dbReference type="NCBI Taxonomy" id="2510190"/>
    <lineage>
        <taxon>Bacteria</taxon>
        <taxon>Pseudomonadati</taxon>
        <taxon>Campylobacterota</taxon>
        <taxon>Epsilonproteobacteria</taxon>
        <taxon>Campylobacterales</taxon>
        <taxon>Campylobacteraceae</taxon>
        <taxon>Campylobacter</taxon>
    </lineage>
</organism>
<dbReference type="InterPro" id="IPR010024">
    <property type="entry name" value="CHP16711"/>
</dbReference>
<feature type="domain" description="YopX protein" evidence="1">
    <location>
        <begin position="14"/>
        <end position="166"/>
    </location>
</feature>
<dbReference type="SUPFAM" id="SSF159006">
    <property type="entry name" value="YopX-like"/>
    <property type="match status" value="1"/>
</dbReference>
<accession>A0A4U7BDI4</accession>
<dbReference type="Gene3D" id="2.30.30.290">
    <property type="entry name" value="YopX-like domains"/>
    <property type="match status" value="1"/>
</dbReference>
<name>A0A4U7BDI4_9BACT</name>
<evidence type="ECO:0000313" key="2">
    <source>
        <dbReference type="EMBL" id="TKX29179.1"/>
    </source>
</evidence>
<protein>
    <recommendedName>
        <fullName evidence="1">YopX protein domain-containing protein</fullName>
    </recommendedName>
</protein>
<dbReference type="Pfam" id="PF09643">
    <property type="entry name" value="YopX"/>
    <property type="match status" value="1"/>
</dbReference>